<keyword evidence="4 5" id="KW-0143">Chaperone</keyword>
<keyword evidence="1 5" id="KW-0963">Cytoplasm</keyword>
<gene>
    <name evidence="5 8" type="primary">rimM</name>
    <name evidence="8" type="ORF">LHGZ1_0380</name>
</gene>
<comment type="subunit">
    <text evidence="5">Binds ribosomal protein uS19.</text>
</comment>
<evidence type="ECO:0000256" key="2">
    <source>
        <dbReference type="ARBA" id="ARBA00022517"/>
    </source>
</evidence>
<dbReference type="InterPro" id="IPR036976">
    <property type="entry name" value="RimM_N_sf"/>
</dbReference>
<dbReference type="InterPro" id="IPR056792">
    <property type="entry name" value="PRC_RimM"/>
</dbReference>
<proteinExistence type="inferred from homology"/>
<dbReference type="Pfam" id="PF24986">
    <property type="entry name" value="PRC_RimM"/>
    <property type="match status" value="1"/>
</dbReference>
<dbReference type="InterPro" id="IPR011961">
    <property type="entry name" value="RimM"/>
</dbReference>
<evidence type="ECO:0000256" key="4">
    <source>
        <dbReference type="ARBA" id="ARBA00023186"/>
    </source>
</evidence>
<feature type="domain" description="Ribosome maturation factor RimM PRC barrel" evidence="7">
    <location>
        <begin position="101"/>
        <end position="167"/>
    </location>
</feature>
<dbReference type="PANTHER" id="PTHR33692:SF1">
    <property type="entry name" value="RIBOSOME MATURATION FACTOR RIMM"/>
    <property type="match status" value="1"/>
</dbReference>
<name>A0A248LFD2_9NEIS</name>
<feature type="domain" description="RimM N-terminal" evidence="6">
    <location>
        <begin position="8"/>
        <end position="89"/>
    </location>
</feature>
<evidence type="ECO:0000313" key="9">
    <source>
        <dbReference type="Proteomes" id="UP000197424"/>
    </source>
</evidence>
<organism evidence="8 9">
    <name type="scientific">Laribacter hongkongensis</name>
    <dbReference type="NCBI Taxonomy" id="168471"/>
    <lineage>
        <taxon>Bacteria</taxon>
        <taxon>Pseudomonadati</taxon>
        <taxon>Pseudomonadota</taxon>
        <taxon>Betaproteobacteria</taxon>
        <taxon>Neisseriales</taxon>
        <taxon>Aquaspirillaceae</taxon>
        <taxon>Laribacter</taxon>
    </lineage>
</organism>
<dbReference type="GO" id="GO:0005840">
    <property type="term" value="C:ribosome"/>
    <property type="evidence" value="ECO:0007669"/>
    <property type="project" value="InterPro"/>
</dbReference>
<dbReference type="InterPro" id="IPR002676">
    <property type="entry name" value="RimM_N"/>
</dbReference>
<dbReference type="RefSeq" id="WP_088859968.1">
    <property type="nucleotide sequence ID" value="NZ_CP022115.1"/>
</dbReference>
<dbReference type="InterPro" id="IPR009000">
    <property type="entry name" value="Transl_B-barrel_sf"/>
</dbReference>
<dbReference type="GO" id="GO:0005737">
    <property type="term" value="C:cytoplasm"/>
    <property type="evidence" value="ECO:0007669"/>
    <property type="project" value="UniProtKB-SubCell"/>
</dbReference>
<dbReference type="HAMAP" id="MF_00014">
    <property type="entry name" value="Ribosome_mat_RimM"/>
    <property type="match status" value="1"/>
</dbReference>
<dbReference type="GO" id="GO:0043022">
    <property type="term" value="F:ribosome binding"/>
    <property type="evidence" value="ECO:0007669"/>
    <property type="project" value="InterPro"/>
</dbReference>
<dbReference type="PANTHER" id="PTHR33692">
    <property type="entry name" value="RIBOSOME MATURATION FACTOR RIMM"/>
    <property type="match status" value="1"/>
</dbReference>
<evidence type="ECO:0000256" key="5">
    <source>
        <dbReference type="HAMAP-Rule" id="MF_00014"/>
    </source>
</evidence>
<reference evidence="9" key="1">
    <citation type="submission" date="2017-06" db="EMBL/GenBank/DDBJ databases">
        <title>Whole genome sequence of Laribacter hongkongensis LHGZ1.</title>
        <authorList>
            <person name="Chen D."/>
            <person name="Wu H."/>
            <person name="Chen J."/>
        </authorList>
    </citation>
    <scope>NUCLEOTIDE SEQUENCE [LARGE SCALE GENOMIC DNA]</scope>
    <source>
        <strain evidence="9">LHGZ1</strain>
    </source>
</reference>
<evidence type="ECO:0000259" key="7">
    <source>
        <dbReference type="Pfam" id="PF24986"/>
    </source>
</evidence>
<dbReference type="GO" id="GO:0006364">
    <property type="term" value="P:rRNA processing"/>
    <property type="evidence" value="ECO:0007669"/>
    <property type="project" value="UniProtKB-UniRule"/>
</dbReference>
<dbReference type="SUPFAM" id="SSF50346">
    <property type="entry name" value="PRC-barrel domain"/>
    <property type="match status" value="1"/>
</dbReference>
<dbReference type="GO" id="GO:0042274">
    <property type="term" value="P:ribosomal small subunit biogenesis"/>
    <property type="evidence" value="ECO:0007669"/>
    <property type="project" value="UniProtKB-UniRule"/>
</dbReference>
<evidence type="ECO:0000256" key="3">
    <source>
        <dbReference type="ARBA" id="ARBA00022552"/>
    </source>
</evidence>
<comment type="domain">
    <text evidence="5">The PRC barrel domain binds ribosomal protein uS19.</text>
</comment>
<dbReference type="SUPFAM" id="SSF50447">
    <property type="entry name" value="Translation proteins"/>
    <property type="match status" value="1"/>
</dbReference>
<dbReference type="NCBIfam" id="TIGR02273">
    <property type="entry name" value="16S_RimM"/>
    <property type="match status" value="1"/>
</dbReference>
<keyword evidence="3 5" id="KW-0698">rRNA processing</keyword>
<dbReference type="InterPro" id="IPR011033">
    <property type="entry name" value="PRC_barrel-like_sf"/>
</dbReference>
<evidence type="ECO:0000259" key="6">
    <source>
        <dbReference type="Pfam" id="PF01782"/>
    </source>
</evidence>
<dbReference type="AlphaFoldDB" id="A0A248LFD2"/>
<dbReference type="OrthoDB" id="9783509at2"/>
<protein>
    <recommendedName>
        <fullName evidence="5">Ribosome maturation factor RimM</fullName>
    </recommendedName>
</protein>
<comment type="similarity">
    <text evidence="5">Belongs to the RimM family.</text>
</comment>
<dbReference type="Proteomes" id="UP000197424">
    <property type="component" value="Chromosome"/>
</dbReference>
<dbReference type="Pfam" id="PF01782">
    <property type="entry name" value="RimM"/>
    <property type="match status" value="1"/>
</dbReference>
<accession>A0A248LFD2</accession>
<dbReference type="Gene3D" id="2.30.30.240">
    <property type="entry name" value="PRC-barrel domain"/>
    <property type="match status" value="1"/>
</dbReference>
<dbReference type="EMBL" id="CP022115">
    <property type="protein sequence ID" value="ASJ23211.1"/>
    <property type="molecule type" value="Genomic_DNA"/>
</dbReference>
<comment type="function">
    <text evidence="5">An accessory protein needed during the final step in the assembly of 30S ribosomal subunit, possibly for assembly of the head region. Essential for efficient processing of 16S rRNA. May be needed both before and after RbfA during the maturation of 16S rRNA. It has affinity for free ribosomal 30S subunits but not for 70S ribosomes.</text>
</comment>
<sequence>MKTQDLVVMGYVSGAFGVRGWVRIQADTEYADGLFDYPAWWIGREGSWQEYRVVEGKAQPKGVVAQLEGVDDRDVACALRGCEVAIPRSALPETGDNEFYWADLIGMAVSNPAGTAFGVVDSLMQTGANDVLVVRDGKQQTLIPFVKAFVLDVDLQARRLTVDWEAGF</sequence>
<keyword evidence="2 5" id="KW-0690">Ribosome biogenesis</keyword>
<dbReference type="Gene3D" id="2.40.30.60">
    <property type="entry name" value="RimM"/>
    <property type="match status" value="1"/>
</dbReference>
<evidence type="ECO:0000313" key="8">
    <source>
        <dbReference type="EMBL" id="ASJ23211.1"/>
    </source>
</evidence>
<comment type="subcellular location">
    <subcellularLocation>
        <location evidence="5">Cytoplasm</location>
    </subcellularLocation>
</comment>
<evidence type="ECO:0000256" key="1">
    <source>
        <dbReference type="ARBA" id="ARBA00022490"/>
    </source>
</evidence>